<feature type="signal peptide" evidence="1">
    <location>
        <begin position="1"/>
        <end position="26"/>
    </location>
</feature>
<dbReference type="Proteomes" id="UP000468668">
    <property type="component" value="Unassembled WGS sequence"/>
</dbReference>
<dbReference type="GeneID" id="98657576"/>
<dbReference type="RefSeq" id="WP_158049169.1">
    <property type="nucleotide sequence ID" value="NZ_WAJR01000006.1"/>
</dbReference>
<dbReference type="AlphaFoldDB" id="A0A6N6NPV8"/>
<dbReference type="OrthoDB" id="3197294at2"/>
<comment type="caution">
    <text evidence="2">The sequence shown here is derived from an EMBL/GenBank/DDBJ whole genome shotgun (WGS) entry which is preliminary data.</text>
</comment>
<dbReference type="EMBL" id="WAJR01000006">
    <property type="protein sequence ID" value="KAB1641335.1"/>
    <property type="molecule type" value="Genomic_DNA"/>
</dbReference>
<name>A0A6N6NPV8_9ACTN</name>
<evidence type="ECO:0000256" key="1">
    <source>
        <dbReference type="SAM" id="SignalP"/>
    </source>
</evidence>
<protein>
    <submittedName>
        <fullName evidence="2">Uncharacterized protein</fullName>
    </submittedName>
</protein>
<organism evidence="2 3">
    <name type="scientific">Ellagibacter isourolithinifaciens</name>
    <dbReference type="NCBI Taxonomy" id="2137581"/>
    <lineage>
        <taxon>Bacteria</taxon>
        <taxon>Bacillati</taxon>
        <taxon>Actinomycetota</taxon>
        <taxon>Coriobacteriia</taxon>
        <taxon>Eggerthellales</taxon>
        <taxon>Eggerthellaceae</taxon>
        <taxon>Ellagibacter</taxon>
    </lineage>
</organism>
<evidence type="ECO:0000313" key="2">
    <source>
        <dbReference type="EMBL" id="KAB1641335.1"/>
    </source>
</evidence>
<sequence length="173" mass="18510">MKIKTKIGTAIAIASLMALPAQMAFAAEGSSVIESTSVQDDGVIVVRSNTGDTWYNFPFSESGSTWATSGRAKEDSSSAYIQVITMTMDYCKVYIDGGRTIDGPWSNQVSYWSGSATGNSCSVTSTGQFGIMNKVNENGLGYARLTGWACSQPGELSGYWSPDSWGTYPKIND</sequence>
<feature type="chain" id="PRO_5026661190" evidence="1">
    <location>
        <begin position="27"/>
        <end position="173"/>
    </location>
</feature>
<reference evidence="2 3" key="1">
    <citation type="submission" date="2019-09" db="EMBL/GenBank/DDBJ databases">
        <title>Whole genome shotgun sequencing (WGS) of Ellagibacter isourolithinifaciens DSM 104140(T) and Adlercreutzia muris DSM 29508(T).</title>
        <authorList>
            <person name="Stoll D.A."/>
            <person name="Danylec N."/>
            <person name="Huch M."/>
        </authorList>
    </citation>
    <scope>NUCLEOTIDE SEQUENCE [LARGE SCALE GENOMIC DNA]</scope>
    <source>
        <strain evidence="2 3">DSM 104140</strain>
    </source>
</reference>
<accession>A0A6N6NPV8</accession>
<proteinExistence type="predicted"/>
<gene>
    <name evidence="2" type="ORF">F8C90_04045</name>
</gene>
<keyword evidence="3" id="KW-1185">Reference proteome</keyword>
<keyword evidence="1" id="KW-0732">Signal</keyword>
<evidence type="ECO:0000313" key="3">
    <source>
        <dbReference type="Proteomes" id="UP000468668"/>
    </source>
</evidence>